<evidence type="ECO:0000313" key="2">
    <source>
        <dbReference type="EMBL" id="MCS1396719.1"/>
    </source>
</evidence>
<dbReference type="InterPro" id="IPR021359">
    <property type="entry name" value="DUF2812"/>
</dbReference>
<dbReference type="Pfam" id="PF11193">
    <property type="entry name" value="DUF2812"/>
    <property type="match status" value="1"/>
</dbReference>
<feature type="transmembrane region" description="Helical" evidence="1">
    <location>
        <begin position="137"/>
        <end position="158"/>
    </location>
</feature>
<keyword evidence="1" id="KW-1133">Transmembrane helix</keyword>
<feature type="transmembrane region" description="Helical" evidence="1">
    <location>
        <begin position="110"/>
        <end position="131"/>
    </location>
</feature>
<comment type="caution">
    <text evidence="2">The sequence shown here is derived from an EMBL/GenBank/DDBJ whole genome shotgun (WGS) entry which is preliminary data.</text>
</comment>
<proteinExistence type="predicted"/>
<accession>A0ABT2DRL1</accession>
<gene>
    <name evidence="2" type="ORF">NXZ79_11840</name>
</gene>
<keyword evidence="1" id="KW-0472">Membrane</keyword>
<reference evidence="2 3" key="1">
    <citation type="submission" date="2022-08" db="EMBL/GenBank/DDBJ databases">
        <title>Lysinibacillus sequencing.</title>
        <authorList>
            <person name="Dunlap C."/>
        </authorList>
    </citation>
    <scope>NUCLEOTIDE SEQUENCE [LARGE SCALE GENOMIC DNA]</scope>
    <source>
        <strain evidence="2 3">PB211</strain>
    </source>
</reference>
<evidence type="ECO:0000256" key="1">
    <source>
        <dbReference type="SAM" id="Phobius"/>
    </source>
</evidence>
<organism evidence="2 3">
    <name type="scientific">Lysinibacillus pinottii</name>
    <dbReference type="NCBI Taxonomy" id="2973932"/>
    <lineage>
        <taxon>Bacteria</taxon>
        <taxon>Bacillati</taxon>
        <taxon>Bacillota</taxon>
        <taxon>Bacilli</taxon>
        <taxon>Bacillales</taxon>
        <taxon>Bacillaceae</taxon>
        <taxon>Lysinibacillus</taxon>
    </lineage>
</organism>
<sequence>MEKRIYRFFVDYEKEERWVNEMADRGWNLKKAIVGFFVFEKGTPQQYIYRNEFVNRKSKDYFEFLEMMNIECVYKFGGWAYYRKPKAEGPFELFSDTTSKISYIKSMNRIFIVLLLVNIVAGLYNLSLGTWGPSLKVVSTSVGCLNFIVSIMVCISILKNANRKKRLKENLHIFEG</sequence>
<keyword evidence="1" id="KW-0812">Transmembrane</keyword>
<name>A0ABT2DRL1_9BACI</name>
<keyword evidence="3" id="KW-1185">Reference proteome</keyword>
<evidence type="ECO:0000313" key="3">
    <source>
        <dbReference type="Proteomes" id="UP001525021"/>
    </source>
</evidence>
<protein>
    <submittedName>
        <fullName evidence="2">DUF2812 domain-containing protein</fullName>
    </submittedName>
</protein>
<dbReference type="Proteomes" id="UP001525021">
    <property type="component" value="Unassembled WGS sequence"/>
</dbReference>
<dbReference type="RefSeq" id="WP_012293898.1">
    <property type="nucleotide sequence ID" value="NZ_JANTOO010000012.1"/>
</dbReference>
<dbReference type="EMBL" id="JANTOO010000012">
    <property type="protein sequence ID" value="MCS1396719.1"/>
    <property type="molecule type" value="Genomic_DNA"/>
</dbReference>